<evidence type="ECO:0000313" key="1">
    <source>
        <dbReference type="EMBL" id="CAK8695367.1"/>
    </source>
</evidence>
<evidence type="ECO:0008006" key="3">
    <source>
        <dbReference type="Google" id="ProtNLM"/>
    </source>
</evidence>
<gene>
    <name evidence="1" type="ORF">CVLEPA_LOCUS28652</name>
</gene>
<comment type="caution">
    <text evidence="1">The sequence shown here is derived from an EMBL/GenBank/DDBJ whole genome shotgun (WGS) entry which is preliminary data.</text>
</comment>
<keyword evidence="2" id="KW-1185">Reference proteome</keyword>
<organism evidence="1 2">
    <name type="scientific">Clavelina lepadiformis</name>
    <name type="common">Light-bulb sea squirt</name>
    <name type="synonym">Ascidia lepadiformis</name>
    <dbReference type="NCBI Taxonomy" id="159417"/>
    <lineage>
        <taxon>Eukaryota</taxon>
        <taxon>Metazoa</taxon>
        <taxon>Chordata</taxon>
        <taxon>Tunicata</taxon>
        <taxon>Ascidiacea</taxon>
        <taxon>Aplousobranchia</taxon>
        <taxon>Clavelinidae</taxon>
        <taxon>Clavelina</taxon>
    </lineage>
</organism>
<accession>A0ABP0GUU4</accession>
<evidence type="ECO:0000313" key="2">
    <source>
        <dbReference type="Proteomes" id="UP001642483"/>
    </source>
</evidence>
<protein>
    <recommendedName>
        <fullName evidence="3">Profilin</fullName>
    </recommendedName>
</protein>
<sequence>MSWNGLCSEIRNLGGHSIVYVYIRTAGNIWGEDLASERYKKLSILELFTVLNSNGSSFRLRGEEFRPAAIMNNVITFEGATGSLAFAKNPKSALVVCGSAGSSNQCRCGVEYGLLYLQALRKV</sequence>
<dbReference type="EMBL" id="CAWYQH010000152">
    <property type="protein sequence ID" value="CAK8695367.1"/>
    <property type="molecule type" value="Genomic_DNA"/>
</dbReference>
<reference evidence="1 2" key="1">
    <citation type="submission" date="2024-02" db="EMBL/GenBank/DDBJ databases">
        <authorList>
            <person name="Daric V."/>
            <person name="Darras S."/>
        </authorList>
    </citation>
    <scope>NUCLEOTIDE SEQUENCE [LARGE SCALE GENOMIC DNA]</scope>
</reference>
<name>A0ABP0GUU4_CLALP</name>
<dbReference type="Proteomes" id="UP001642483">
    <property type="component" value="Unassembled WGS sequence"/>
</dbReference>
<proteinExistence type="predicted"/>